<organism evidence="1 2">
    <name type="scientific">Peronosclerospora sorghi</name>
    <dbReference type="NCBI Taxonomy" id="230839"/>
    <lineage>
        <taxon>Eukaryota</taxon>
        <taxon>Sar</taxon>
        <taxon>Stramenopiles</taxon>
        <taxon>Oomycota</taxon>
        <taxon>Peronosporomycetes</taxon>
        <taxon>Peronosporales</taxon>
        <taxon>Peronosporaceae</taxon>
        <taxon>Peronosclerospora</taxon>
    </lineage>
</organism>
<evidence type="ECO:0000313" key="2">
    <source>
        <dbReference type="Proteomes" id="UP001163321"/>
    </source>
</evidence>
<gene>
    <name evidence="1" type="ORF">PsorP6_010086</name>
</gene>
<keyword evidence="2" id="KW-1185">Reference proteome</keyword>
<comment type="caution">
    <text evidence="1">The sequence shown here is derived from an EMBL/GenBank/DDBJ whole genome shotgun (WGS) entry which is preliminary data.</text>
</comment>
<name>A0ACC0VYT8_9STRA</name>
<reference evidence="1 2" key="1">
    <citation type="journal article" date="2022" name="bioRxiv">
        <title>The genome of the oomycete Peronosclerospora sorghi, a cosmopolitan pathogen of maize and sorghum, is inflated with dispersed pseudogenes.</title>
        <authorList>
            <person name="Fletcher K."/>
            <person name="Martin F."/>
            <person name="Isakeit T."/>
            <person name="Cavanaugh K."/>
            <person name="Magill C."/>
            <person name="Michelmore R."/>
        </authorList>
    </citation>
    <scope>NUCLEOTIDE SEQUENCE [LARGE SCALE GENOMIC DNA]</scope>
    <source>
        <strain evidence="1">P6</strain>
    </source>
</reference>
<evidence type="ECO:0000313" key="1">
    <source>
        <dbReference type="EMBL" id="KAI9910626.1"/>
    </source>
</evidence>
<dbReference type="EMBL" id="CM047585">
    <property type="protein sequence ID" value="KAI9910626.1"/>
    <property type="molecule type" value="Genomic_DNA"/>
</dbReference>
<sequence>MTSREAFETIYGEYKKLDKGLASLYTELKLLEETTEQDAVVTFKLDDTIKLMRTAAADI</sequence>
<protein>
    <submittedName>
        <fullName evidence="1">Uncharacterized protein</fullName>
    </submittedName>
</protein>
<dbReference type="Proteomes" id="UP001163321">
    <property type="component" value="Chromosome 6"/>
</dbReference>
<proteinExistence type="predicted"/>
<accession>A0ACC0VYT8</accession>